<dbReference type="Pfam" id="PF00176">
    <property type="entry name" value="SNF2-rel_dom"/>
    <property type="match status" value="1"/>
</dbReference>
<dbReference type="InterPro" id="IPR049730">
    <property type="entry name" value="SNF2/RAD54-like_C"/>
</dbReference>
<dbReference type="PROSITE" id="PS51192">
    <property type="entry name" value="HELICASE_ATP_BIND_1"/>
    <property type="match status" value="1"/>
</dbReference>
<dbReference type="Gene3D" id="3.40.50.10810">
    <property type="entry name" value="Tandem AAA-ATPase domain"/>
    <property type="match status" value="1"/>
</dbReference>
<proteinExistence type="predicted"/>
<dbReference type="InterPro" id="IPR038718">
    <property type="entry name" value="SNF2-like_sf"/>
</dbReference>
<accession>A0A918KPJ3</accession>
<dbReference type="SUPFAM" id="SSF52540">
    <property type="entry name" value="P-loop containing nucleoside triphosphate hydrolases"/>
    <property type="match status" value="2"/>
</dbReference>
<evidence type="ECO:0000259" key="4">
    <source>
        <dbReference type="PROSITE" id="PS50966"/>
    </source>
</evidence>
<protein>
    <recommendedName>
        <fullName evidence="9">Superfamily II DNA or RNA helicase, SNF2 family</fullName>
    </recommendedName>
</protein>
<evidence type="ECO:0000313" key="7">
    <source>
        <dbReference type="EMBL" id="GGX68522.1"/>
    </source>
</evidence>
<keyword evidence="1" id="KW-0378">Hydrolase</keyword>
<dbReference type="CDD" id="cd18012">
    <property type="entry name" value="DEXQc_arch_SWI2_SNF2"/>
    <property type="match status" value="1"/>
</dbReference>
<dbReference type="Pfam" id="PF04434">
    <property type="entry name" value="SWIM"/>
    <property type="match status" value="1"/>
</dbReference>
<evidence type="ECO:0000256" key="3">
    <source>
        <dbReference type="PROSITE-ProRule" id="PRU00325"/>
    </source>
</evidence>
<dbReference type="EMBL" id="BMXR01000012">
    <property type="protein sequence ID" value="GGX68522.1"/>
    <property type="molecule type" value="Genomic_DNA"/>
</dbReference>
<dbReference type="AlphaFoldDB" id="A0A918KPJ3"/>
<evidence type="ECO:0000259" key="6">
    <source>
        <dbReference type="PROSITE" id="PS51194"/>
    </source>
</evidence>
<evidence type="ECO:0000256" key="2">
    <source>
        <dbReference type="ARBA" id="ARBA00022806"/>
    </source>
</evidence>
<dbReference type="PROSITE" id="PS50966">
    <property type="entry name" value="ZF_SWIM"/>
    <property type="match status" value="1"/>
</dbReference>
<evidence type="ECO:0000256" key="1">
    <source>
        <dbReference type="ARBA" id="ARBA00022801"/>
    </source>
</evidence>
<comment type="caution">
    <text evidence="7">The sequence shown here is derived from an EMBL/GenBank/DDBJ whole genome shotgun (WGS) entry which is preliminary data.</text>
</comment>
<keyword evidence="2" id="KW-0347">Helicase</keyword>
<evidence type="ECO:0000313" key="8">
    <source>
        <dbReference type="Proteomes" id="UP000626148"/>
    </source>
</evidence>
<keyword evidence="3" id="KW-0479">Metal-binding</keyword>
<keyword evidence="2" id="KW-0067">ATP-binding</keyword>
<dbReference type="GO" id="GO:0005524">
    <property type="term" value="F:ATP binding"/>
    <property type="evidence" value="ECO:0007669"/>
    <property type="project" value="InterPro"/>
</dbReference>
<dbReference type="InterPro" id="IPR007527">
    <property type="entry name" value="Znf_SWIM"/>
</dbReference>
<dbReference type="RefSeq" id="WP_189612077.1">
    <property type="nucleotide sequence ID" value="NZ_BMXR01000012.1"/>
</dbReference>
<keyword evidence="3" id="KW-0862">Zinc</keyword>
<gene>
    <name evidence="7" type="ORF">GCM10007392_40120</name>
</gene>
<dbReference type="SMART" id="SM00490">
    <property type="entry name" value="HELICc"/>
    <property type="match status" value="1"/>
</dbReference>
<dbReference type="Proteomes" id="UP000626148">
    <property type="component" value="Unassembled WGS sequence"/>
</dbReference>
<dbReference type="SMART" id="SM00487">
    <property type="entry name" value="DEXDc"/>
    <property type="match status" value="1"/>
</dbReference>
<evidence type="ECO:0008006" key="9">
    <source>
        <dbReference type="Google" id="ProtNLM"/>
    </source>
</evidence>
<feature type="domain" description="Helicase ATP-binding" evidence="5">
    <location>
        <begin position="643"/>
        <end position="803"/>
    </location>
</feature>
<dbReference type="GO" id="GO:0004386">
    <property type="term" value="F:helicase activity"/>
    <property type="evidence" value="ECO:0007669"/>
    <property type="project" value="UniProtKB-KW"/>
</dbReference>
<dbReference type="PROSITE" id="PS51194">
    <property type="entry name" value="HELICASE_CTER"/>
    <property type="match status" value="1"/>
</dbReference>
<reference evidence="7" key="2">
    <citation type="submission" date="2020-09" db="EMBL/GenBank/DDBJ databases">
        <authorList>
            <person name="Sun Q."/>
            <person name="Kim S."/>
        </authorList>
    </citation>
    <scope>NUCLEOTIDE SEQUENCE</scope>
    <source>
        <strain evidence="7">KCTC 22169</strain>
    </source>
</reference>
<dbReference type="InterPro" id="IPR001650">
    <property type="entry name" value="Helicase_C-like"/>
</dbReference>
<dbReference type="GO" id="GO:0016787">
    <property type="term" value="F:hydrolase activity"/>
    <property type="evidence" value="ECO:0007669"/>
    <property type="project" value="UniProtKB-KW"/>
</dbReference>
<dbReference type="Gene3D" id="3.40.50.300">
    <property type="entry name" value="P-loop containing nucleotide triphosphate hydrolases"/>
    <property type="match status" value="1"/>
</dbReference>
<keyword evidence="3" id="KW-0863">Zinc-finger</keyword>
<dbReference type="InterPro" id="IPR027417">
    <property type="entry name" value="P-loop_NTPase"/>
</dbReference>
<evidence type="ECO:0000259" key="5">
    <source>
        <dbReference type="PROSITE" id="PS51192"/>
    </source>
</evidence>
<keyword evidence="8" id="KW-1185">Reference proteome</keyword>
<dbReference type="InterPro" id="IPR014001">
    <property type="entry name" value="Helicase_ATP-bd"/>
</dbReference>
<reference evidence="7" key="1">
    <citation type="journal article" date="2014" name="Int. J. Syst. Evol. Microbiol.">
        <title>Complete genome sequence of Corynebacterium casei LMG S-19264T (=DSM 44701T), isolated from a smear-ripened cheese.</title>
        <authorList>
            <consortium name="US DOE Joint Genome Institute (JGI-PGF)"/>
            <person name="Walter F."/>
            <person name="Albersmeier A."/>
            <person name="Kalinowski J."/>
            <person name="Ruckert C."/>
        </authorList>
    </citation>
    <scope>NUCLEOTIDE SEQUENCE</scope>
    <source>
        <strain evidence="7">KCTC 22169</strain>
    </source>
</reference>
<feature type="domain" description="SWIM-type" evidence="4">
    <location>
        <begin position="58"/>
        <end position="95"/>
    </location>
</feature>
<organism evidence="7 8">
    <name type="scientific">Saccharospirillum salsuginis</name>
    <dbReference type="NCBI Taxonomy" id="418750"/>
    <lineage>
        <taxon>Bacteria</taxon>
        <taxon>Pseudomonadati</taxon>
        <taxon>Pseudomonadota</taxon>
        <taxon>Gammaproteobacteria</taxon>
        <taxon>Oceanospirillales</taxon>
        <taxon>Saccharospirillaceae</taxon>
        <taxon>Saccharospirillum</taxon>
    </lineage>
</organism>
<dbReference type="CDD" id="cd18793">
    <property type="entry name" value="SF2_C_SNF"/>
    <property type="match status" value="1"/>
</dbReference>
<dbReference type="GO" id="GO:0008270">
    <property type="term" value="F:zinc ion binding"/>
    <property type="evidence" value="ECO:0007669"/>
    <property type="project" value="UniProtKB-KW"/>
</dbReference>
<dbReference type="Pfam" id="PF00271">
    <property type="entry name" value="Helicase_C"/>
    <property type="match status" value="1"/>
</dbReference>
<name>A0A918KPJ3_9GAMM</name>
<dbReference type="PANTHER" id="PTHR10799">
    <property type="entry name" value="SNF2/RAD54 HELICASE FAMILY"/>
    <property type="match status" value="1"/>
</dbReference>
<keyword evidence="2" id="KW-0547">Nucleotide-binding</keyword>
<feature type="domain" description="Helicase C-terminal" evidence="6">
    <location>
        <begin position="928"/>
        <end position="1087"/>
    </location>
</feature>
<sequence length="1092" mass="122875">MPTLTELDLLPYFSDVTLQRGRAYYFGGCATVKHRFQEDDAYVVRGTVSGQSASHYQTTALVQVDSRQILNVDGYCSCPVGSDCKHAVALLWTLIDEGVDLGRPVHANRADLEIASWLARLEAARGPNATPAPDPEYPLYCLVPTGQHVLVELRRARWLKKQQWAKGTRLGLHQLPQWSNRLARDEADDIALPLLNALPEVYHQGVPTATVAGPEGVFWLREALKTGRVMIDNNRAQPVQPGRERSLTTEWLEHSDGGWTLALALEDAEESLVLPTDPPWYLASAPFETGPIDTPFSASELQILLHAPTIPESQAEETFERLSGRFKERLPVPKVGDSIRLDRLEYGRLLLTRHGTADLLRARGLTTDWLAGGDFGDRERPRIIVQFCYDGHEYLLDWLDSQSRDVVRFEEGGQSYSLVRDVDTEEEWIEELIEAGLMEDEVLSGEFFQDDWEDDRPEPLYWHLFIESHLPRLRELGWQVTFLDDWDTGVELIDDWRGEILEHDNGDLDLDLYLEYKGQRIPLVPALIAWFDNPLRGEDDQLLVELDDNQFAQIDRASVQPVLDALTDLLNRDAVPGDTLRLPPTDVGHLANLDQHGLFTGGDAAREKARRLTQLERIEPVPPPSGLRAELRPYQQLGLNWLQFLREFGFGGILADDMGLGKTIQTLAHLLLEKDASRLDRPALIIAPTSLLGNWRSEAARFTPNLRCLVHHGNDRAQTATAWADADLVITSYALAWRDEALLNEQTWSFVILDEAQAIKNPRTKMAKAIYSLKASHRICLTGTPLENHLGDIWALMRFLMPGFLGSWQHFNEHYRKPIERQRDPDRFNALITRLSPFLLRRTKDIVARELPAKTEITQTVALESPQRALYDSIRATMEKRVKDLLEQKGLASSQIEILDALLKLRQACCDPSLVKIDAAKKVTEAAKLDWLIPTLAEMVEEGRKVLVFSSFSSMLTRIGRSLDDAGIGYSTLTGQTRKRDEAIAAFQDGDAPVFLISLKAGGVGLNLTAADTVIHFDPWWNPQAEAQATDRAYRIGQDKPVFVYKLVAENTVEDRILAMQHHKKAMADRLLSGGGDGARLEKEALLGLFEA</sequence>
<dbReference type="InterPro" id="IPR000330">
    <property type="entry name" value="SNF2_N"/>
</dbReference>